<evidence type="ECO:0000313" key="2">
    <source>
        <dbReference type="EMBL" id="MBM9509008.1"/>
    </source>
</evidence>
<evidence type="ECO:0000313" key="3">
    <source>
        <dbReference type="Proteomes" id="UP000749040"/>
    </source>
</evidence>
<feature type="chain" id="PRO_5046424584" evidence="1">
    <location>
        <begin position="34"/>
        <end position="621"/>
    </location>
</feature>
<comment type="caution">
    <text evidence="2">The sequence shown here is derived from an EMBL/GenBank/DDBJ whole genome shotgun (WGS) entry which is preliminary data.</text>
</comment>
<organism evidence="2 3">
    <name type="scientific">Actinacidiphila acididurans</name>
    <dbReference type="NCBI Taxonomy" id="2784346"/>
    <lineage>
        <taxon>Bacteria</taxon>
        <taxon>Bacillati</taxon>
        <taxon>Actinomycetota</taxon>
        <taxon>Actinomycetes</taxon>
        <taxon>Kitasatosporales</taxon>
        <taxon>Streptomycetaceae</taxon>
        <taxon>Actinacidiphila</taxon>
    </lineage>
</organism>
<evidence type="ECO:0000256" key="1">
    <source>
        <dbReference type="SAM" id="SignalP"/>
    </source>
</evidence>
<dbReference type="SUPFAM" id="SSF49899">
    <property type="entry name" value="Concanavalin A-like lectins/glucanases"/>
    <property type="match status" value="1"/>
</dbReference>
<dbReference type="InterPro" id="IPR051918">
    <property type="entry name" value="STPP_CPPED1"/>
</dbReference>
<accession>A0ABS2U079</accession>
<name>A0ABS2U079_9ACTN</name>
<dbReference type="PROSITE" id="PS51318">
    <property type="entry name" value="TAT"/>
    <property type="match status" value="1"/>
</dbReference>
<dbReference type="PANTHER" id="PTHR43143:SF5">
    <property type="entry name" value="SECRETED PROTEIN"/>
    <property type="match status" value="1"/>
</dbReference>
<reference evidence="2 3" key="1">
    <citation type="submission" date="2021-01" db="EMBL/GenBank/DDBJ databases">
        <title>Streptomyces acididurans sp. nov., isolated from a peat swamp forest soil.</title>
        <authorList>
            <person name="Chantavorakit T."/>
            <person name="Duangmal K."/>
        </authorList>
    </citation>
    <scope>NUCLEOTIDE SEQUENCE [LARGE SCALE GENOMIC DNA]</scope>
    <source>
        <strain evidence="2 3">KK5PA1</strain>
    </source>
</reference>
<keyword evidence="3" id="KW-1185">Reference proteome</keyword>
<dbReference type="Proteomes" id="UP000749040">
    <property type="component" value="Unassembled WGS sequence"/>
</dbReference>
<dbReference type="Gene3D" id="3.60.21.10">
    <property type="match status" value="1"/>
</dbReference>
<dbReference type="Gene3D" id="2.60.120.200">
    <property type="match status" value="1"/>
</dbReference>
<dbReference type="SUPFAM" id="SSF56300">
    <property type="entry name" value="Metallo-dependent phosphatases"/>
    <property type="match status" value="1"/>
</dbReference>
<dbReference type="InterPro" id="IPR006311">
    <property type="entry name" value="TAT_signal"/>
</dbReference>
<keyword evidence="1" id="KW-0732">Signal</keyword>
<dbReference type="InterPro" id="IPR029052">
    <property type="entry name" value="Metallo-depent_PP-like"/>
</dbReference>
<dbReference type="PANTHER" id="PTHR43143">
    <property type="entry name" value="METALLOPHOSPHOESTERASE, CALCINEURIN SUPERFAMILY"/>
    <property type="match status" value="1"/>
</dbReference>
<dbReference type="EMBL" id="JADKYB010000022">
    <property type="protein sequence ID" value="MBM9509008.1"/>
    <property type="molecule type" value="Genomic_DNA"/>
</dbReference>
<dbReference type="InterPro" id="IPR013320">
    <property type="entry name" value="ConA-like_dom_sf"/>
</dbReference>
<feature type="signal peptide" evidence="1">
    <location>
        <begin position="1"/>
        <end position="33"/>
    </location>
</feature>
<sequence>MTAPGTSRRSLLVGAGLMGAAAAGLATASPASAAAPETAAPASAALPELHGPWRPDTEDQRFTLVVMPDTQYMFDGDAIHPAPIEASFRYLLANAEDDNIVFMAHLGDLTQNGQAGEFAAIGEAFTVLDTHQVPYSVLAGNHDINSGKDDQRGPSPYLDVFGPQRFRGASSFGGASPDGYNTWHSFRAAGREWLVLALDWRPSAAGIAWARKVVADHPTSPVILTTHEIVGANNYGDEAQLSDFGQQLWDELIDGSDQIFLTLNGHFWPPARTVKTNAAGHDTHLHITNYQDRYYGGAAMIRLYRFDLARNTIDVDTISPWILGQAADSLNELQRQEIELTGPQDRFSLDIDFTERFSGFAPVAPRPGRPVGRMLIPGTVAYWRFDGSHDTDRVQDLTGRGNDLVKQALPGAADSALTWSDQYHPDQPGHASLYFGGDKDGSGPHGAYLRTVDSAPLNAATFAAGYTFETYLKLPADWDGNRNAWSAILSRWGMSGEAGKTGGDPQEPVVTLSLSGGAELQWCVYPVDLTTSVTNWGHLLPLNAWWHVAVVNDGRHTTMYVDGCPVVRNPATVNHGLTSLGGPWLLGGYEYNGKIDQIMHGFIGDVRITDRALSPREFMNA</sequence>
<dbReference type="Pfam" id="PF13385">
    <property type="entry name" value="Laminin_G_3"/>
    <property type="match status" value="1"/>
</dbReference>
<proteinExistence type="predicted"/>
<gene>
    <name evidence="2" type="ORF">ITX44_31590</name>
</gene>
<protein>
    <submittedName>
        <fullName evidence="2">Metallophosphoesterase</fullName>
    </submittedName>
</protein>